<reference evidence="1 2" key="1">
    <citation type="submission" date="2021-02" db="EMBL/GenBank/DDBJ databases">
        <title>De Novo genome assembly of isolated myxobacteria.</title>
        <authorList>
            <person name="Stevens D.C."/>
        </authorList>
    </citation>
    <scope>NUCLEOTIDE SEQUENCE [LARGE SCALE GENOMIC DNA]</scope>
    <source>
        <strain evidence="2">SCPEA02</strain>
    </source>
</reference>
<keyword evidence="2" id="KW-1185">Reference proteome</keyword>
<protein>
    <submittedName>
        <fullName evidence="1">Uncharacterized protein</fullName>
    </submittedName>
</protein>
<proteinExistence type="predicted"/>
<name>A0ABX7NLF8_9BACT</name>
<evidence type="ECO:0000313" key="2">
    <source>
        <dbReference type="Proteomes" id="UP000662747"/>
    </source>
</evidence>
<evidence type="ECO:0000313" key="1">
    <source>
        <dbReference type="EMBL" id="QSQ19251.1"/>
    </source>
</evidence>
<organism evidence="1 2">
    <name type="scientific">Pyxidicoccus parkwayensis</name>
    <dbReference type="NCBI Taxonomy" id="2813578"/>
    <lineage>
        <taxon>Bacteria</taxon>
        <taxon>Pseudomonadati</taxon>
        <taxon>Myxococcota</taxon>
        <taxon>Myxococcia</taxon>
        <taxon>Myxococcales</taxon>
        <taxon>Cystobacterineae</taxon>
        <taxon>Myxococcaceae</taxon>
        <taxon>Pyxidicoccus</taxon>
    </lineage>
</organism>
<gene>
    <name evidence="1" type="ORF">JY651_28365</name>
</gene>
<dbReference type="RefSeq" id="WP_206720839.1">
    <property type="nucleotide sequence ID" value="NZ_CP071090.1"/>
</dbReference>
<dbReference type="EMBL" id="CP071090">
    <property type="protein sequence ID" value="QSQ19251.1"/>
    <property type="molecule type" value="Genomic_DNA"/>
</dbReference>
<sequence>MYATSHRVLSPSGKREGINVFLSLHQGTPHAGSIDWGRPSVEAVAEQTPGVLSESDCDIPPGGNTVRSYLDVVARDGTPVEMLGAALDAFERQLSEARLPFTHHFNQVGIRFGAVMELEPERVEEFQSLRNRLLRFLERTAA</sequence>
<accession>A0ABX7NLF8</accession>
<dbReference type="Proteomes" id="UP000662747">
    <property type="component" value="Chromosome"/>
</dbReference>